<dbReference type="Proteomes" id="UP000002729">
    <property type="component" value="Unassembled WGS sequence"/>
</dbReference>
<evidence type="ECO:0000313" key="3">
    <source>
        <dbReference type="Proteomes" id="UP000002729"/>
    </source>
</evidence>
<feature type="compositionally biased region" description="Basic and acidic residues" evidence="1">
    <location>
        <begin position="1"/>
        <end position="18"/>
    </location>
</feature>
<organism evidence="3">
    <name type="scientific">Aureococcus anophagefferens</name>
    <name type="common">Harmful bloom alga</name>
    <dbReference type="NCBI Taxonomy" id="44056"/>
    <lineage>
        <taxon>Eukaryota</taxon>
        <taxon>Sar</taxon>
        <taxon>Stramenopiles</taxon>
        <taxon>Ochrophyta</taxon>
        <taxon>Pelagophyceae</taxon>
        <taxon>Pelagomonadales</taxon>
        <taxon>Pelagomonadaceae</taxon>
        <taxon>Aureococcus</taxon>
    </lineage>
</organism>
<sequence length="196" mass="21367">PEPEARDDGAVRHGELRGARGGAPHVPEVPPAPHGAQGQRARRLRDLLRDPVHRADGRDAHALLALRRRGRRRPRHQGVHPRHVQLRAHGPGPAHRARLRPLRRGQVGLPLALGAHGHPPGEPHAVQAGRAQEGRHDHQAGGQGRLRHAEPPGVRGRLPQVPLRALPQAREEGRRGDEDARLGVPAHARVVSVLRV</sequence>
<proteinExistence type="predicted"/>
<dbReference type="RefSeq" id="XP_009033337.1">
    <property type="nucleotide sequence ID" value="XM_009035089.1"/>
</dbReference>
<dbReference type="EMBL" id="GL833121">
    <property type="protein sequence ID" value="EGB12270.1"/>
    <property type="molecule type" value="Genomic_DNA"/>
</dbReference>
<dbReference type="KEGG" id="aaf:AURANDRAFT_59835"/>
<dbReference type="GeneID" id="20222858"/>
<evidence type="ECO:0000313" key="2">
    <source>
        <dbReference type="EMBL" id="EGB12270.1"/>
    </source>
</evidence>
<feature type="region of interest" description="Disordered" evidence="1">
    <location>
        <begin position="1"/>
        <end position="42"/>
    </location>
</feature>
<reference evidence="2 3" key="1">
    <citation type="journal article" date="2011" name="Proc. Natl. Acad. Sci. U.S.A.">
        <title>Niche of harmful alga Aureococcus anophagefferens revealed through ecogenomics.</title>
        <authorList>
            <person name="Gobler C.J."/>
            <person name="Berry D.L."/>
            <person name="Dyhrman S.T."/>
            <person name="Wilhelm S.W."/>
            <person name="Salamov A."/>
            <person name="Lobanov A.V."/>
            <person name="Zhang Y."/>
            <person name="Collier J.L."/>
            <person name="Wurch L.L."/>
            <person name="Kustka A.B."/>
            <person name="Dill B.D."/>
            <person name="Shah M."/>
            <person name="VerBerkmoes N.C."/>
            <person name="Kuo A."/>
            <person name="Terry A."/>
            <person name="Pangilinan J."/>
            <person name="Lindquist E.A."/>
            <person name="Lucas S."/>
            <person name="Paulsen I.T."/>
            <person name="Hattenrath-Lehmann T.K."/>
            <person name="Talmage S.C."/>
            <person name="Walker E.A."/>
            <person name="Koch F."/>
            <person name="Burson A.M."/>
            <person name="Marcoval M.A."/>
            <person name="Tang Y.Z."/>
            <person name="Lecleir G.R."/>
            <person name="Coyne K.J."/>
            <person name="Berg G.M."/>
            <person name="Bertrand E.M."/>
            <person name="Saito M.A."/>
            <person name="Gladyshev V.N."/>
            <person name="Grigoriev I.V."/>
        </authorList>
    </citation>
    <scope>NUCLEOTIDE SEQUENCE [LARGE SCALE GENOMIC DNA]</scope>
    <source>
        <strain evidence="3">CCMP 1984</strain>
    </source>
</reference>
<dbReference type="AlphaFoldDB" id="F0XXY0"/>
<keyword evidence="3" id="KW-1185">Reference proteome</keyword>
<protein>
    <submittedName>
        <fullName evidence="2">Expressed protein</fullName>
    </submittedName>
</protein>
<feature type="non-terminal residue" evidence="2">
    <location>
        <position position="196"/>
    </location>
</feature>
<dbReference type="InParanoid" id="F0XXY0"/>
<feature type="non-terminal residue" evidence="2">
    <location>
        <position position="1"/>
    </location>
</feature>
<feature type="compositionally biased region" description="Basic residues" evidence="1">
    <location>
        <begin position="72"/>
        <end position="86"/>
    </location>
</feature>
<feature type="region of interest" description="Disordered" evidence="1">
    <location>
        <begin position="72"/>
        <end position="94"/>
    </location>
</feature>
<name>F0XXY0_AURAN</name>
<feature type="region of interest" description="Disordered" evidence="1">
    <location>
        <begin position="115"/>
        <end position="158"/>
    </location>
</feature>
<accession>F0XXY0</accession>
<evidence type="ECO:0000256" key="1">
    <source>
        <dbReference type="SAM" id="MobiDB-lite"/>
    </source>
</evidence>
<gene>
    <name evidence="2" type="ORF">AURANDRAFT_59835</name>
</gene>